<organism evidence="1 2">
    <name type="scientific">Mesobacillus selenatarsenatis (strain DSM 18680 / JCM 14380 / FERM P-15431 / SF-1)</name>
    <dbReference type="NCBI Taxonomy" id="1321606"/>
    <lineage>
        <taxon>Bacteria</taxon>
        <taxon>Bacillati</taxon>
        <taxon>Bacillota</taxon>
        <taxon>Bacilli</taxon>
        <taxon>Bacillales</taxon>
        <taxon>Bacillaceae</taxon>
        <taxon>Mesobacillus</taxon>
    </lineage>
</organism>
<evidence type="ECO:0000313" key="2">
    <source>
        <dbReference type="Proteomes" id="UP000031014"/>
    </source>
</evidence>
<evidence type="ECO:0000313" key="1">
    <source>
        <dbReference type="EMBL" id="GAM13262.1"/>
    </source>
</evidence>
<protein>
    <submittedName>
        <fullName evidence="1">Uncharacterized protein</fullName>
    </submittedName>
</protein>
<dbReference type="EMBL" id="BASE01000029">
    <property type="protein sequence ID" value="GAM13262.1"/>
    <property type="molecule type" value="Genomic_DNA"/>
</dbReference>
<dbReference type="AlphaFoldDB" id="A0A0A8X2K5"/>
<name>A0A0A8X2K5_MESS1</name>
<reference evidence="1 2" key="1">
    <citation type="submission" date="2013-06" db="EMBL/GenBank/DDBJ databases">
        <title>Whole genome shotgun sequence of Bacillus selenatarsenatis SF-1.</title>
        <authorList>
            <person name="Kuroda M."/>
            <person name="Sei K."/>
            <person name="Yamashita M."/>
            <person name="Ike M."/>
        </authorList>
    </citation>
    <scope>NUCLEOTIDE SEQUENCE [LARGE SCALE GENOMIC DNA]</scope>
    <source>
        <strain evidence="1 2">SF-1</strain>
    </source>
</reference>
<comment type="caution">
    <text evidence="1">The sequence shown here is derived from an EMBL/GenBank/DDBJ whole genome shotgun (WGS) entry which is preliminary data.</text>
</comment>
<proteinExistence type="predicted"/>
<gene>
    <name evidence="1" type="ORF">SAMD00020551_1400</name>
</gene>
<accession>A0A0A8X2K5</accession>
<dbReference type="Proteomes" id="UP000031014">
    <property type="component" value="Unassembled WGS sequence"/>
</dbReference>
<keyword evidence="2" id="KW-1185">Reference proteome</keyword>
<sequence length="39" mass="4566">MNFSLGLTLAFRNIKVLVIYAVELRLRLHVSLSSRQFME</sequence>